<reference evidence="3" key="1">
    <citation type="submission" date="2016-06" db="UniProtKB">
        <authorList>
            <consortium name="WormBaseParasite"/>
        </authorList>
    </citation>
    <scope>IDENTIFICATION</scope>
</reference>
<protein>
    <submittedName>
        <fullName evidence="3">Fibronectin type-III domain-containing protein</fullName>
    </submittedName>
</protein>
<evidence type="ECO:0000313" key="3">
    <source>
        <dbReference type="WBParaSite" id="ECPE_0000071001-mRNA-1"/>
    </source>
</evidence>
<name>A0A183A175_9TREM</name>
<evidence type="ECO:0000256" key="1">
    <source>
        <dbReference type="SAM" id="MobiDB-lite"/>
    </source>
</evidence>
<sequence length="86" mass="9502">LRPDDTRQFLFRLTPTASLLQMHTVKSIAADASKATSAPLRPIGPQPSQPIQQPPISAGRLDITWRETMGERGRLQTSSLKYEACV</sequence>
<evidence type="ECO:0000259" key="2">
    <source>
        <dbReference type="Pfam" id="PF23647"/>
    </source>
</evidence>
<dbReference type="AlphaFoldDB" id="A0A183A175"/>
<dbReference type="WBParaSite" id="ECPE_0000071001-mRNA-1">
    <property type="protein sequence ID" value="ECPE_0000071001-mRNA-1"/>
    <property type="gene ID" value="ECPE_0000071001"/>
</dbReference>
<dbReference type="Pfam" id="PF23647">
    <property type="entry name" value="TRAPPC13_M"/>
    <property type="match status" value="1"/>
</dbReference>
<feature type="domain" description="Trafficking protein particle complex subunit 13 middle" evidence="2">
    <location>
        <begin position="55"/>
        <end position="81"/>
    </location>
</feature>
<organism evidence="3">
    <name type="scientific">Echinostoma caproni</name>
    <dbReference type="NCBI Taxonomy" id="27848"/>
    <lineage>
        <taxon>Eukaryota</taxon>
        <taxon>Metazoa</taxon>
        <taxon>Spiralia</taxon>
        <taxon>Lophotrochozoa</taxon>
        <taxon>Platyhelminthes</taxon>
        <taxon>Trematoda</taxon>
        <taxon>Digenea</taxon>
        <taxon>Plagiorchiida</taxon>
        <taxon>Echinostomata</taxon>
        <taxon>Echinostomatoidea</taxon>
        <taxon>Echinostomatidae</taxon>
        <taxon>Echinostoma</taxon>
    </lineage>
</organism>
<accession>A0A183A175</accession>
<proteinExistence type="predicted"/>
<feature type="region of interest" description="Disordered" evidence="1">
    <location>
        <begin position="33"/>
        <end position="57"/>
    </location>
</feature>
<dbReference type="InterPro" id="IPR055429">
    <property type="entry name" value="TRAPPC13_M"/>
</dbReference>